<feature type="transmembrane region" description="Helical" evidence="1">
    <location>
        <begin position="51"/>
        <end position="71"/>
    </location>
</feature>
<dbReference type="GO" id="GO:0009636">
    <property type="term" value="P:response to toxic substance"/>
    <property type="evidence" value="ECO:0007669"/>
    <property type="project" value="TreeGrafter"/>
</dbReference>
<dbReference type="AlphaFoldDB" id="A0A2Z2KNH4"/>
<protein>
    <recommendedName>
        <fullName evidence="2">DUF1648 domain-containing protein</fullName>
    </recommendedName>
</protein>
<keyword evidence="1" id="KW-1133">Transmembrane helix</keyword>
<feature type="transmembrane region" description="Helical" evidence="1">
    <location>
        <begin position="120"/>
        <end position="139"/>
    </location>
</feature>
<gene>
    <name evidence="3" type="ORF">B9T62_27350</name>
</gene>
<reference evidence="3 4" key="1">
    <citation type="submission" date="2017-06" db="EMBL/GenBank/DDBJ databases">
        <title>Complete genome sequence of Paenibacillus donghaensis KCTC 13049T isolated from East Sea sediment, South Korea.</title>
        <authorList>
            <person name="Jung B.K."/>
            <person name="Hong S.-J."/>
            <person name="Shin J.-H."/>
        </authorList>
    </citation>
    <scope>NUCLEOTIDE SEQUENCE [LARGE SCALE GENOMIC DNA]</scope>
    <source>
        <strain evidence="3 4">KCTC 13049</strain>
    </source>
</reference>
<evidence type="ECO:0000256" key="1">
    <source>
        <dbReference type="SAM" id="Phobius"/>
    </source>
</evidence>
<dbReference type="EMBL" id="CP021780">
    <property type="protein sequence ID" value="ASA24159.1"/>
    <property type="molecule type" value="Genomic_DNA"/>
</dbReference>
<keyword evidence="1" id="KW-0812">Transmembrane</keyword>
<accession>A0A2Z2KNH4</accession>
<dbReference type="Proteomes" id="UP000249890">
    <property type="component" value="Chromosome"/>
</dbReference>
<feature type="domain" description="DUF1648" evidence="2">
    <location>
        <begin position="19"/>
        <end position="61"/>
    </location>
</feature>
<dbReference type="Pfam" id="PF13630">
    <property type="entry name" value="SdpI"/>
    <property type="match status" value="1"/>
</dbReference>
<feature type="transmembrane region" description="Helical" evidence="1">
    <location>
        <begin position="92"/>
        <end position="114"/>
    </location>
</feature>
<keyword evidence="4" id="KW-1185">Reference proteome</keyword>
<name>A0A2Z2KNH4_9BACL</name>
<proteinExistence type="predicted"/>
<dbReference type="Pfam" id="PF07853">
    <property type="entry name" value="DUF1648"/>
    <property type="match status" value="1"/>
</dbReference>
<organism evidence="3 4">
    <name type="scientific">Paenibacillus donghaensis</name>
    <dbReference type="NCBI Taxonomy" id="414771"/>
    <lineage>
        <taxon>Bacteria</taxon>
        <taxon>Bacillati</taxon>
        <taxon>Bacillota</taxon>
        <taxon>Bacilli</taxon>
        <taxon>Bacillales</taxon>
        <taxon>Paenibacillaceae</taxon>
        <taxon>Paenibacillus</taxon>
    </lineage>
</organism>
<feature type="transmembrane region" description="Helical" evidence="1">
    <location>
        <begin position="12"/>
        <end position="31"/>
    </location>
</feature>
<dbReference type="OrthoDB" id="9808690at2"/>
<dbReference type="InterPro" id="IPR026272">
    <property type="entry name" value="SdpI"/>
</dbReference>
<dbReference type="PIRSF" id="PIRSF038959">
    <property type="entry name" value="SdpI"/>
    <property type="match status" value="1"/>
</dbReference>
<keyword evidence="1" id="KW-0472">Membrane</keyword>
<sequence>MRMKDIRWKWQDTLIVLVGLAAVLFALLNYSKLPDRLPVQFGIKGQVNRTWNKELAIGVWGTVGILLPLLLQLTRRMDPKRENYKKFENAYAMTRLMVGVLLNLMLVVSVLHGLGRAPNIAKFSLIGAGLLLMVIGNFLPQVKDNYLFGIRTPWTLNSPEVWRRTHRISGTLWVIAGLLIILAALLSGTVALVLIIASLFLAIPTPIVYSWQVSRIVRD</sequence>
<evidence type="ECO:0000259" key="2">
    <source>
        <dbReference type="Pfam" id="PF07853"/>
    </source>
</evidence>
<evidence type="ECO:0000313" key="3">
    <source>
        <dbReference type="EMBL" id="ASA24159.1"/>
    </source>
</evidence>
<dbReference type="InterPro" id="IPR025962">
    <property type="entry name" value="SdpI/YhfL"/>
</dbReference>
<feature type="transmembrane region" description="Helical" evidence="1">
    <location>
        <begin position="172"/>
        <end position="203"/>
    </location>
</feature>
<dbReference type="KEGG" id="pdh:B9T62_27350"/>
<dbReference type="PANTHER" id="PTHR37810">
    <property type="entry name" value="IMMUNITY PROTEIN SDPI"/>
    <property type="match status" value="1"/>
</dbReference>
<dbReference type="PANTHER" id="PTHR37810:SF5">
    <property type="entry name" value="IMMUNITY PROTEIN SDPI"/>
    <property type="match status" value="1"/>
</dbReference>
<evidence type="ECO:0000313" key="4">
    <source>
        <dbReference type="Proteomes" id="UP000249890"/>
    </source>
</evidence>
<dbReference type="InterPro" id="IPR012867">
    <property type="entry name" value="DUF1648"/>
</dbReference>